<evidence type="ECO:0008006" key="4">
    <source>
        <dbReference type="Google" id="ProtNLM"/>
    </source>
</evidence>
<reference evidence="2 3" key="1">
    <citation type="submission" date="2020-08" db="EMBL/GenBank/DDBJ databases">
        <title>The genome sequence of type strain Novosphingobium flavum NBRC 111647.</title>
        <authorList>
            <person name="Liu Y."/>
        </authorList>
    </citation>
    <scope>NUCLEOTIDE SEQUENCE [LARGE SCALE GENOMIC DNA]</scope>
    <source>
        <strain evidence="2 3">NBRC 111647</strain>
    </source>
</reference>
<organism evidence="2 3">
    <name type="scientific">Novosphingobium flavum</name>
    <dbReference type="NCBI Taxonomy" id="1778672"/>
    <lineage>
        <taxon>Bacteria</taxon>
        <taxon>Pseudomonadati</taxon>
        <taxon>Pseudomonadota</taxon>
        <taxon>Alphaproteobacteria</taxon>
        <taxon>Sphingomonadales</taxon>
        <taxon>Sphingomonadaceae</taxon>
        <taxon>Novosphingobium</taxon>
    </lineage>
</organism>
<dbReference type="Gene3D" id="3.40.50.1820">
    <property type="entry name" value="alpha/beta hydrolase"/>
    <property type="match status" value="1"/>
</dbReference>
<dbReference type="PROSITE" id="PS51257">
    <property type="entry name" value="PROKAR_LIPOPROTEIN"/>
    <property type="match status" value="1"/>
</dbReference>
<dbReference type="InterPro" id="IPR050583">
    <property type="entry name" value="Mycobacterial_A85_antigen"/>
</dbReference>
<dbReference type="SUPFAM" id="SSF81296">
    <property type="entry name" value="E set domains"/>
    <property type="match status" value="1"/>
</dbReference>
<dbReference type="Proteomes" id="UP000566813">
    <property type="component" value="Unassembled WGS sequence"/>
</dbReference>
<dbReference type="InterPro" id="IPR029058">
    <property type="entry name" value="AB_hydrolase_fold"/>
</dbReference>
<sequence>MNFRLAVSLAALAACAGPDLALGQAAAPSPLPVAGAGRQTFKTTEVLPDRSVVFKIAAPEAPSASVIVEGEEFAMTKDAAGVWSVTTHPMVPQLYAYLFKVAGGRVNPGDVTVPGTPPGLHEPQNVPHGTLTIVSYYSRIQNRARKMRVYLPPEYYSQPKRRFPVLYLVNPQDETEWTEIGRANVVLDNLIATKKAVPMIVVMPNNTIRDGLASSAETVAVLEREIPQEIMPWIEGNYRTLGDRANRAIAGLSFGGGTAFGVGMRNLPLFDYVGEFGTGTFGGLANPSGYTSYLVPYDPEKIAPGIYKNLVDPKTKPKLFYMSCGQDDPRLPFQKQALADFRAHGVQPVWADYPGGHDYRFFRAGLADFASRLFRP</sequence>
<dbReference type="EMBL" id="JACLAW010000008">
    <property type="protein sequence ID" value="MBC2666101.1"/>
    <property type="molecule type" value="Genomic_DNA"/>
</dbReference>
<dbReference type="PANTHER" id="PTHR48098">
    <property type="entry name" value="ENTEROCHELIN ESTERASE-RELATED"/>
    <property type="match status" value="1"/>
</dbReference>
<proteinExistence type="predicted"/>
<protein>
    <recommendedName>
        <fullName evidence="4">Enterochelin esterase</fullName>
    </recommendedName>
</protein>
<evidence type="ECO:0000313" key="3">
    <source>
        <dbReference type="Proteomes" id="UP000566813"/>
    </source>
</evidence>
<evidence type="ECO:0000256" key="1">
    <source>
        <dbReference type="SAM" id="SignalP"/>
    </source>
</evidence>
<dbReference type="RefSeq" id="WP_185664406.1">
    <property type="nucleotide sequence ID" value="NZ_JACLAW010000008.1"/>
</dbReference>
<comment type="caution">
    <text evidence="2">The sequence shown here is derived from an EMBL/GenBank/DDBJ whole genome shotgun (WGS) entry which is preliminary data.</text>
</comment>
<dbReference type="InterPro" id="IPR014756">
    <property type="entry name" value="Ig_E-set"/>
</dbReference>
<evidence type="ECO:0000313" key="2">
    <source>
        <dbReference type="EMBL" id="MBC2666101.1"/>
    </source>
</evidence>
<keyword evidence="1" id="KW-0732">Signal</keyword>
<feature type="signal peptide" evidence="1">
    <location>
        <begin position="1"/>
        <end position="21"/>
    </location>
</feature>
<dbReference type="AlphaFoldDB" id="A0A7X1KLZ5"/>
<name>A0A7X1KLZ5_9SPHN</name>
<dbReference type="InterPro" id="IPR013783">
    <property type="entry name" value="Ig-like_fold"/>
</dbReference>
<gene>
    <name evidence="2" type="ORF">H7F51_11290</name>
</gene>
<accession>A0A7X1KLZ5</accession>
<dbReference type="Pfam" id="PF00756">
    <property type="entry name" value="Esterase"/>
    <property type="match status" value="1"/>
</dbReference>
<keyword evidence="3" id="KW-1185">Reference proteome</keyword>
<dbReference type="InterPro" id="IPR000801">
    <property type="entry name" value="Esterase-like"/>
</dbReference>
<feature type="chain" id="PRO_5031077772" description="Enterochelin esterase" evidence="1">
    <location>
        <begin position="22"/>
        <end position="376"/>
    </location>
</feature>
<dbReference type="Gene3D" id="2.60.40.10">
    <property type="entry name" value="Immunoglobulins"/>
    <property type="match status" value="1"/>
</dbReference>
<dbReference type="SUPFAM" id="SSF53474">
    <property type="entry name" value="alpha/beta-Hydrolases"/>
    <property type="match status" value="1"/>
</dbReference>